<dbReference type="SUPFAM" id="SSF46689">
    <property type="entry name" value="Homeodomain-like"/>
    <property type="match status" value="1"/>
</dbReference>
<evidence type="ECO:0000313" key="5">
    <source>
        <dbReference type="Proteomes" id="UP000184386"/>
    </source>
</evidence>
<dbReference type="PANTHER" id="PTHR43479">
    <property type="entry name" value="ACREF/ENVCD OPERON REPRESSOR-RELATED"/>
    <property type="match status" value="1"/>
</dbReference>
<dbReference type="Gene3D" id="1.10.357.10">
    <property type="entry name" value="Tetracycline Repressor, domain 2"/>
    <property type="match status" value="1"/>
</dbReference>
<evidence type="ECO:0000256" key="1">
    <source>
        <dbReference type="ARBA" id="ARBA00023125"/>
    </source>
</evidence>
<dbReference type="PROSITE" id="PS50977">
    <property type="entry name" value="HTH_TETR_2"/>
    <property type="match status" value="1"/>
</dbReference>
<dbReference type="PANTHER" id="PTHR43479:SF11">
    <property type="entry name" value="ACREF_ENVCD OPERON REPRESSOR-RELATED"/>
    <property type="match status" value="1"/>
</dbReference>
<dbReference type="STRING" id="1121322.SAMN02745136_00943"/>
<proteinExistence type="predicted"/>
<feature type="domain" description="HTH tetR-type" evidence="3">
    <location>
        <begin position="10"/>
        <end position="70"/>
    </location>
</feature>
<dbReference type="PRINTS" id="PR00455">
    <property type="entry name" value="HTHTETR"/>
</dbReference>
<dbReference type="RefSeq" id="WP_073273424.1">
    <property type="nucleotide sequence ID" value="NZ_FRAC01000007.1"/>
</dbReference>
<feature type="DNA-binding region" description="H-T-H motif" evidence="2">
    <location>
        <begin position="33"/>
        <end position="52"/>
    </location>
</feature>
<reference evidence="4 5" key="1">
    <citation type="submission" date="2016-11" db="EMBL/GenBank/DDBJ databases">
        <authorList>
            <person name="Jaros S."/>
            <person name="Januszkiewicz K."/>
            <person name="Wedrychowicz H."/>
        </authorList>
    </citation>
    <scope>NUCLEOTIDE SEQUENCE [LARGE SCALE GENOMIC DNA]</scope>
    <source>
        <strain evidence="4 5">DSM 15929</strain>
    </source>
</reference>
<evidence type="ECO:0000313" key="4">
    <source>
        <dbReference type="EMBL" id="SHJ80994.1"/>
    </source>
</evidence>
<dbReference type="GO" id="GO:0003677">
    <property type="term" value="F:DNA binding"/>
    <property type="evidence" value="ECO:0007669"/>
    <property type="project" value="UniProtKB-UniRule"/>
</dbReference>
<evidence type="ECO:0000259" key="3">
    <source>
        <dbReference type="PROSITE" id="PS50977"/>
    </source>
</evidence>
<evidence type="ECO:0000256" key="2">
    <source>
        <dbReference type="PROSITE-ProRule" id="PRU00335"/>
    </source>
</evidence>
<dbReference type="SUPFAM" id="SSF48498">
    <property type="entry name" value="Tetracyclin repressor-like, C-terminal domain"/>
    <property type="match status" value="1"/>
</dbReference>
<dbReference type="Pfam" id="PF00440">
    <property type="entry name" value="TetR_N"/>
    <property type="match status" value="1"/>
</dbReference>
<dbReference type="Proteomes" id="UP000184386">
    <property type="component" value="Unassembled WGS sequence"/>
</dbReference>
<sequence>MNEGFFSLPVDKQQKIINMGFQVFSQSTYKKAPVAEIALGAGISKALLFYHFKNKKELYLFLWKKSIELTSIAMKEQDVLGTNNYFEMLRRSLIGKCNLLREYPYISEFSLRAYYEENTEVKKEIQDSFQQINLESEKKAFEVIDTGRLRDDIDIHQMYQEMIWASDGYLHTAFMQGEINADKLKSDFEKLILMWEKVYQK</sequence>
<dbReference type="AlphaFoldDB" id="A0A1M6MC24"/>
<dbReference type="Gene3D" id="1.10.10.60">
    <property type="entry name" value="Homeodomain-like"/>
    <property type="match status" value="1"/>
</dbReference>
<keyword evidence="5" id="KW-1185">Reference proteome</keyword>
<keyword evidence="1 2" id="KW-0238">DNA-binding</keyword>
<dbReference type="InterPro" id="IPR036271">
    <property type="entry name" value="Tet_transcr_reg_TetR-rel_C_sf"/>
</dbReference>
<accession>A0A1M6MC24</accession>
<dbReference type="InterPro" id="IPR001647">
    <property type="entry name" value="HTH_TetR"/>
</dbReference>
<name>A0A1M6MC24_9FIRM</name>
<dbReference type="EMBL" id="FRAC01000007">
    <property type="protein sequence ID" value="SHJ80994.1"/>
    <property type="molecule type" value="Genomic_DNA"/>
</dbReference>
<dbReference type="OrthoDB" id="9780939at2"/>
<dbReference type="InterPro" id="IPR009057">
    <property type="entry name" value="Homeodomain-like_sf"/>
</dbReference>
<gene>
    <name evidence="4" type="ORF">SAMN02745136_00943</name>
</gene>
<organism evidence="4 5">
    <name type="scientific">Anaerocolumna jejuensis DSM 15929</name>
    <dbReference type="NCBI Taxonomy" id="1121322"/>
    <lineage>
        <taxon>Bacteria</taxon>
        <taxon>Bacillati</taxon>
        <taxon>Bacillota</taxon>
        <taxon>Clostridia</taxon>
        <taxon>Lachnospirales</taxon>
        <taxon>Lachnospiraceae</taxon>
        <taxon>Anaerocolumna</taxon>
    </lineage>
</organism>
<dbReference type="InterPro" id="IPR050624">
    <property type="entry name" value="HTH-type_Tx_Regulator"/>
</dbReference>
<protein>
    <submittedName>
        <fullName evidence="4">Transcriptional regulator, TetR family</fullName>
    </submittedName>
</protein>